<name>A0A315VDP6_GAMAF</name>
<dbReference type="Proteomes" id="UP000250572">
    <property type="component" value="Unassembled WGS sequence"/>
</dbReference>
<proteinExistence type="predicted"/>
<dbReference type="AlphaFoldDB" id="A0A315VDP6"/>
<evidence type="ECO:0000313" key="2">
    <source>
        <dbReference type="Proteomes" id="UP000250572"/>
    </source>
</evidence>
<dbReference type="EMBL" id="NHOQ01002387">
    <property type="protein sequence ID" value="PWA17127.1"/>
    <property type="molecule type" value="Genomic_DNA"/>
</dbReference>
<protein>
    <submittedName>
        <fullName evidence="1">Uncharacterized protein</fullName>
    </submittedName>
</protein>
<reference evidence="1 2" key="1">
    <citation type="journal article" date="2018" name="G3 (Bethesda)">
        <title>A High-Quality Reference Genome for the Invasive Mosquitofish Gambusia affinis Using a Chicago Library.</title>
        <authorList>
            <person name="Hoffberg S.L."/>
            <person name="Troendle N.J."/>
            <person name="Glenn T.C."/>
            <person name="Mahmud O."/>
            <person name="Louha S."/>
            <person name="Chalopin D."/>
            <person name="Bennetzen J.L."/>
            <person name="Mauricio R."/>
        </authorList>
    </citation>
    <scope>NUCLEOTIDE SEQUENCE [LARGE SCALE GENOMIC DNA]</scope>
    <source>
        <strain evidence="1">NE01/NJP1002.9</strain>
        <tissue evidence="1">Muscle</tissue>
    </source>
</reference>
<comment type="caution">
    <text evidence="1">The sequence shown here is derived from an EMBL/GenBank/DDBJ whole genome shotgun (WGS) entry which is preliminary data.</text>
</comment>
<evidence type="ECO:0000313" key="1">
    <source>
        <dbReference type="EMBL" id="PWA17127.1"/>
    </source>
</evidence>
<keyword evidence="2" id="KW-1185">Reference proteome</keyword>
<accession>A0A315VDP6</accession>
<organism evidence="1 2">
    <name type="scientific">Gambusia affinis</name>
    <name type="common">Western mosquitofish</name>
    <name type="synonym">Heterandria affinis</name>
    <dbReference type="NCBI Taxonomy" id="33528"/>
    <lineage>
        <taxon>Eukaryota</taxon>
        <taxon>Metazoa</taxon>
        <taxon>Chordata</taxon>
        <taxon>Craniata</taxon>
        <taxon>Vertebrata</taxon>
        <taxon>Euteleostomi</taxon>
        <taxon>Actinopterygii</taxon>
        <taxon>Neopterygii</taxon>
        <taxon>Teleostei</taxon>
        <taxon>Neoteleostei</taxon>
        <taxon>Acanthomorphata</taxon>
        <taxon>Ovalentaria</taxon>
        <taxon>Atherinomorphae</taxon>
        <taxon>Cyprinodontiformes</taxon>
        <taxon>Poeciliidae</taxon>
        <taxon>Poeciliinae</taxon>
        <taxon>Gambusia</taxon>
    </lineage>
</organism>
<sequence length="139" mass="15416">MTPLTNTLWSLIVRKSNIGNKTRGHQSSTICSTIVPGNRGSRTMGNCYFLCGHTAYASIPRNWGGLCPLVPLSNPVAFLKKAQDAHSHGHYRTEREIMPKVKKWGGLTTKSGVPWEFRIWGSGEKIMQGLFSWVGEAEV</sequence>
<gene>
    <name evidence="1" type="ORF">CCH79_00020898</name>
</gene>